<evidence type="ECO:0000313" key="1">
    <source>
        <dbReference type="EMBL" id="JAD52853.1"/>
    </source>
</evidence>
<organism evidence="1">
    <name type="scientific">Arundo donax</name>
    <name type="common">Giant reed</name>
    <name type="synonym">Donax arundinaceus</name>
    <dbReference type="NCBI Taxonomy" id="35708"/>
    <lineage>
        <taxon>Eukaryota</taxon>
        <taxon>Viridiplantae</taxon>
        <taxon>Streptophyta</taxon>
        <taxon>Embryophyta</taxon>
        <taxon>Tracheophyta</taxon>
        <taxon>Spermatophyta</taxon>
        <taxon>Magnoliopsida</taxon>
        <taxon>Liliopsida</taxon>
        <taxon>Poales</taxon>
        <taxon>Poaceae</taxon>
        <taxon>PACMAD clade</taxon>
        <taxon>Arundinoideae</taxon>
        <taxon>Arundineae</taxon>
        <taxon>Arundo</taxon>
    </lineage>
</organism>
<sequence length="52" mass="5908">MILVECNAQATTPINLVTHPHKHTNTQNLLPQFGNQLPSSNYKNICLKTCWM</sequence>
<name>A0A0A9ASJ6_ARUDO</name>
<proteinExistence type="predicted"/>
<reference evidence="1" key="1">
    <citation type="submission" date="2014-09" db="EMBL/GenBank/DDBJ databases">
        <authorList>
            <person name="Magalhaes I.L.F."/>
            <person name="Oliveira U."/>
            <person name="Santos F.R."/>
            <person name="Vidigal T.H.D.A."/>
            <person name="Brescovit A.D."/>
            <person name="Santos A.J."/>
        </authorList>
    </citation>
    <scope>NUCLEOTIDE SEQUENCE</scope>
    <source>
        <tissue evidence="1">Shoot tissue taken approximately 20 cm above the soil surface</tissue>
    </source>
</reference>
<accession>A0A0A9ASJ6</accession>
<protein>
    <submittedName>
        <fullName evidence="1">Uncharacterized protein</fullName>
    </submittedName>
</protein>
<reference evidence="1" key="2">
    <citation type="journal article" date="2015" name="Data Brief">
        <title>Shoot transcriptome of the giant reed, Arundo donax.</title>
        <authorList>
            <person name="Barrero R.A."/>
            <person name="Guerrero F.D."/>
            <person name="Moolhuijzen P."/>
            <person name="Goolsby J.A."/>
            <person name="Tidwell J."/>
            <person name="Bellgard S.E."/>
            <person name="Bellgard M.I."/>
        </authorList>
    </citation>
    <scope>NUCLEOTIDE SEQUENCE</scope>
    <source>
        <tissue evidence="1">Shoot tissue taken approximately 20 cm above the soil surface</tissue>
    </source>
</reference>
<dbReference type="AlphaFoldDB" id="A0A0A9ASJ6"/>
<dbReference type="EMBL" id="GBRH01245042">
    <property type="protein sequence ID" value="JAD52853.1"/>
    <property type="molecule type" value="Transcribed_RNA"/>
</dbReference>